<name>A0A067N6S2_PLEO1</name>
<dbReference type="SUPFAM" id="SSF53649">
    <property type="entry name" value="Alkaline phosphatase-like"/>
    <property type="match status" value="1"/>
</dbReference>
<sequence>MITTTGLFPRSDNFDHNFRSSQYNVGQLLFIGLVFHLVYIGSVFDCYFTSPVVKGMTPVAVPHSEAKRLVLIVGDGLRADLLFSLNPFEGIPEAPKVVAPYLREVVESRGAFGISHTRVPTESRPGHVAIIAGMYEDVSAVTKGWKSNPVDFDSVFNQSSTTFSFGSPDILPMFARGAVPGRVRTWCYDEEDEDFTKDARALDVWVLEQLQTLFRNASSDPILANQLKADGTVFFLHLLGLDTTGHSYRPHSKEYMQNIQVVDEIVEQTEKLFSDYFRDDQTSFIFTADHGMSVIGNHGDGHPDNTRTPLIAWGAGIRGPLPDSSPSSHDEYSQPWELNNLLRRDIEQADIAALMTSLLGTQWPVNSVGVLPDTDSSRPGYLAPRKGDEAIAQASFVNAKALMEHYRVKHEMKRERTLFYRPFKALEGSAGMAVPPKVSMIQAIQAAIDAQDWTSARKESVILIETALEGLRYLQTYDRFLIRAIVTVAYVGWAAYSSLYIFRPLKQLKAGSSRIPSSPINTALSLAVLLSFWTVFALQRSPWTFYLYVAFPCYFWHQFLAQANRSQLPLLQGSGLARRLMLIALAMWVTYGSVLSLQAKTGLPVLNQYLGWMILVTSSILPFIHRVQLPNAATKTTIYVIAFGACFIILSISIEGLFYLAYTATLQIWIEVEAALRHGGKQDPETRTRSKSKSYEFRPDDLRIALFFLFFVQIAFFGTGNVASISSFYLEPVYRLVPIFSPFLMAALLIFKIVAPYVILSISFSTLNARLHLPPFSLFLVALTLTDGMTLTFFYKVSDTGSWLEIGQSISFFCITSLLLLWSAGICAAGEYLMSDVLSPERAKVE</sequence>
<feature type="transmembrane region" description="Helical" evidence="14">
    <location>
        <begin position="480"/>
        <end position="502"/>
    </location>
</feature>
<dbReference type="VEuPathDB" id="FungiDB:PLEOSDRAFT_1094573"/>
<dbReference type="GO" id="GO:0006506">
    <property type="term" value="P:GPI anchor biosynthetic process"/>
    <property type="evidence" value="ECO:0007669"/>
    <property type="project" value="UniProtKB-UniPathway"/>
</dbReference>
<dbReference type="Gene3D" id="3.40.720.10">
    <property type="entry name" value="Alkaline Phosphatase, subunit A"/>
    <property type="match status" value="1"/>
</dbReference>
<evidence type="ECO:0000256" key="8">
    <source>
        <dbReference type="ARBA" id="ARBA00022824"/>
    </source>
</evidence>
<dbReference type="GO" id="GO:0005789">
    <property type="term" value="C:endoplasmic reticulum membrane"/>
    <property type="evidence" value="ECO:0007669"/>
    <property type="project" value="UniProtKB-SubCell"/>
</dbReference>
<feature type="transmembrane region" description="Helical" evidence="14">
    <location>
        <begin position="576"/>
        <end position="597"/>
    </location>
</feature>
<evidence type="ECO:0000256" key="7">
    <source>
        <dbReference type="ARBA" id="ARBA00022692"/>
    </source>
</evidence>
<feature type="transmembrane region" description="Helical" evidence="14">
    <location>
        <begin position="637"/>
        <end position="662"/>
    </location>
</feature>
<evidence type="ECO:0000256" key="9">
    <source>
        <dbReference type="ARBA" id="ARBA00022989"/>
    </source>
</evidence>
<dbReference type="Pfam" id="PF04987">
    <property type="entry name" value="PigN"/>
    <property type="match status" value="2"/>
</dbReference>
<evidence type="ECO:0000256" key="5">
    <source>
        <dbReference type="ARBA" id="ARBA00022502"/>
    </source>
</evidence>
<evidence type="ECO:0000256" key="10">
    <source>
        <dbReference type="ARBA" id="ARBA00023136"/>
    </source>
</evidence>
<keyword evidence="12" id="KW-0961">Cell wall biogenesis/degradation</keyword>
<evidence type="ECO:0000256" key="6">
    <source>
        <dbReference type="ARBA" id="ARBA00022679"/>
    </source>
</evidence>
<dbReference type="EC" id="2.-.-.-" evidence="14"/>
<dbReference type="InterPro" id="IPR037671">
    <property type="entry name" value="PIGN_N"/>
</dbReference>
<protein>
    <recommendedName>
        <fullName evidence="4 14">GPI ethanolamine phosphate transferase 1</fullName>
        <ecNumber evidence="14">2.-.-.-</ecNumber>
    </recommendedName>
</protein>
<feature type="domain" description="GPI ethanolamine phosphate transferase 1 C-terminal" evidence="15">
    <location>
        <begin position="469"/>
        <end position="564"/>
    </location>
</feature>
<dbReference type="HOGENOM" id="CLU_007676_0_0_1"/>
<evidence type="ECO:0000256" key="11">
    <source>
        <dbReference type="ARBA" id="ARBA00023180"/>
    </source>
</evidence>
<accession>A0A067N6S2</accession>
<comment type="function">
    <text evidence="13 14">Ethanolamine phosphate transferase involved in glycosylphosphatidylinositol-anchor biosynthesis. Transfers ethanolamine phosphate to the first alpha-1,4-linked mannose of the glycosylphosphatidylinositol precursor of GPI-anchor.</text>
</comment>
<feature type="transmembrane region" description="Helical" evidence="14">
    <location>
        <begin position="522"/>
        <end position="538"/>
    </location>
</feature>
<dbReference type="AlphaFoldDB" id="A0A067N6S2"/>
<feature type="transmembrane region" description="Helical" evidence="14">
    <location>
        <begin position="28"/>
        <end position="48"/>
    </location>
</feature>
<dbReference type="STRING" id="1137138.A0A067N6S2"/>
<keyword evidence="5 14" id="KW-0337">GPI-anchor biosynthesis</keyword>
<comment type="caution">
    <text evidence="14">Lacks conserved residue(s) required for the propagation of feature annotation.</text>
</comment>
<keyword evidence="8 14" id="KW-0256">Endoplasmic reticulum</keyword>
<keyword evidence="7 14" id="KW-0812">Transmembrane</keyword>
<dbReference type="UniPathway" id="UPA00196"/>
<dbReference type="Pfam" id="PF01663">
    <property type="entry name" value="Phosphodiest"/>
    <property type="match status" value="1"/>
</dbReference>
<evidence type="ECO:0000313" key="17">
    <source>
        <dbReference type="Proteomes" id="UP000027073"/>
    </source>
</evidence>
<feature type="transmembrane region" description="Helical" evidence="14">
    <location>
        <begin position="609"/>
        <end position="625"/>
    </location>
</feature>
<dbReference type="InterPro" id="IPR017850">
    <property type="entry name" value="Alkaline_phosphatase_core_sf"/>
</dbReference>
<dbReference type="FunCoup" id="A0A067N6S2">
    <property type="interactions" value="189"/>
</dbReference>
<dbReference type="CDD" id="cd16020">
    <property type="entry name" value="GPI_EPT_1"/>
    <property type="match status" value="1"/>
</dbReference>
<feature type="transmembrane region" description="Helical" evidence="14">
    <location>
        <begin position="545"/>
        <end position="564"/>
    </location>
</feature>
<feature type="transmembrane region" description="Helical" evidence="14">
    <location>
        <begin position="704"/>
        <end position="730"/>
    </location>
</feature>
<dbReference type="InParanoid" id="A0A067N6S2"/>
<evidence type="ECO:0000259" key="15">
    <source>
        <dbReference type="Pfam" id="PF04987"/>
    </source>
</evidence>
<feature type="transmembrane region" description="Helical" evidence="14">
    <location>
        <begin position="742"/>
        <end position="764"/>
    </location>
</feature>
<dbReference type="InterPro" id="IPR002591">
    <property type="entry name" value="Phosphodiest/P_Trfase"/>
</dbReference>
<organism evidence="16 17">
    <name type="scientific">Pleurotus ostreatus (strain PC15)</name>
    <name type="common">Oyster mushroom</name>
    <dbReference type="NCBI Taxonomy" id="1137138"/>
    <lineage>
        <taxon>Eukaryota</taxon>
        <taxon>Fungi</taxon>
        <taxon>Dikarya</taxon>
        <taxon>Basidiomycota</taxon>
        <taxon>Agaricomycotina</taxon>
        <taxon>Agaricomycetes</taxon>
        <taxon>Agaricomycetidae</taxon>
        <taxon>Agaricales</taxon>
        <taxon>Pleurotineae</taxon>
        <taxon>Pleurotaceae</taxon>
        <taxon>Pleurotus</taxon>
    </lineage>
</organism>
<evidence type="ECO:0000313" key="16">
    <source>
        <dbReference type="EMBL" id="KDQ23723.1"/>
    </source>
</evidence>
<dbReference type="Proteomes" id="UP000027073">
    <property type="component" value="Unassembled WGS sequence"/>
</dbReference>
<feature type="domain" description="GPI ethanolamine phosphate transferase 1 C-terminal" evidence="15">
    <location>
        <begin position="579"/>
        <end position="802"/>
    </location>
</feature>
<dbReference type="PANTHER" id="PTHR12250:SF0">
    <property type="entry name" value="GPI ETHANOLAMINE PHOSPHATE TRANSFERASE 1"/>
    <property type="match status" value="1"/>
</dbReference>
<dbReference type="EMBL" id="KL198012">
    <property type="protein sequence ID" value="KDQ23723.1"/>
    <property type="molecule type" value="Genomic_DNA"/>
</dbReference>
<comment type="pathway">
    <text evidence="2 14">Glycolipid biosynthesis; glycosylphosphatidylinositol-anchor biosynthesis.</text>
</comment>
<dbReference type="OrthoDB" id="2748310at2759"/>
<evidence type="ECO:0000256" key="4">
    <source>
        <dbReference type="ARBA" id="ARBA00020831"/>
    </source>
</evidence>
<keyword evidence="6 14" id="KW-0808">Transferase</keyword>
<gene>
    <name evidence="16" type="ORF">PLEOSDRAFT_1094573</name>
</gene>
<evidence type="ECO:0000256" key="12">
    <source>
        <dbReference type="ARBA" id="ARBA00023316"/>
    </source>
</evidence>
<dbReference type="PANTHER" id="PTHR12250">
    <property type="entry name" value="PHOSPHATIDYLINOSITOL GLYCAN, CLASS N"/>
    <property type="match status" value="1"/>
</dbReference>
<comment type="subcellular location">
    <subcellularLocation>
        <location evidence="1 14">Endoplasmic reticulum membrane</location>
        <topology evidence="1 14">Multi-pass membrane protein</topology>
    </subcellularLocation>
</comment>
<evidence type="ECO:0000256" key="1">
    <source>
        <dbReference type="ARBA" id="ARBA00004477"/>
    </source>
</evidence>
<dbReference type="InterPro" id="IPR007070">
    <property type="entry name" value="GPI_EtnP_transferase_1"/>
</dbReference>
<keyword evidence="11" id="KW-0325">Glycoprotein</keyword>
<evidence type="ECO:0000256" key="2">
    <source>
        <dbReference type="ARBA" id="ARBA00004687"/>
    </source>
</evidence>
<keyword evidence="10 14" id="KW-0472">Membrane</keyword>
<feature type="transmembrane region" description="Helical" evidence="14">
    <location>
        <begin position="776"/>
        <end position="795"/>
    </location>
</feature>
<evidence type="ECO:0000256" key="13">
    <source>
        <dbReference type="ARBA" id="ARBA00024850"/>
    </source>
</evidence>
<feature type="transmembrane region" description="Helical" evidence="14">
    <location>
        <begin position="810"/>
        <end position="834"/>
    </location>
</feature>
<comment type="similarity">
    <text evidence="3 14">Belongs to the PIGG/PIGN/PIGO family. PIGN subfamily.</text>
</comment>
<reference evidence="17" key="1">
    <citation type="journal article" date="2014" name="Proc. Natl. Acad. Sci. U.S.A.">
        <title>Extensive sampling of basidiomycete genomes demonstrates inadequacy of the white-rot/brown-rot paradigm for wood decay fungi.</title>
        <authorList>
            <person name="Riley R."/>
            <person name="Salamov A.A."/>
            <person name="Brown D.W."/>
            <person name="Nagy L.G."/>
            <person name="Floudas D."/>
            <person name="Held B.W."/>
            <person name="Levasseur A."/>
            <person name="Lombard V."/>
            <person name="Morin E."/>
            <person name="Otillar R."/>
            <person name="Lindquist E.A."/>
            <person name="Sun H."/>
            <person name="LaButti K.M."/>
            <person name="Schmutz J."/>
            <person name="Jabbour D."/>
            <person name="Luo H."/>
            <person name="Baker S.E."/>
            <person name="Pisabarro A.G."/>
            <person name="Walton J.D."/>
            <person name="Blanchette R.A."/>
            <person name="Henrissat B."/>
            <person name="Martin F."/>
            <person name="Cullen D."/>
            <person name="Hibbett D.S."/>
            <person name="Grigoriev I.V."/>
        </authorList>
    </citation>
    <scope>NUCLEOTIDE SEQUENCE [LARGE SCALE GENOMIC DNA]</scope>
    <source>
        <strain evidence="17">PC15</strain>
    </source>
</reference>
<keyword evidence="9 14" id="KW-1133">Transmembrane helix</keyword>
<proteinExistence type="inferred from homology"/>
<evidence type="ECO:0000256" key="14">
    <source>
        <dbReference type="RuleBase" id="RU367138"/>
    </source>
</evidence>
<dbReference type="InterPro" id="IPR017852">
    <property type="entry name" value="GPI_EtnP_transferase_1_C"/>
</dbReference>
<evidence type="ECO:0000256" key="3">
    <source>
        <dbReference type="ARBA" id="ARBA00008400"/>
    </source>
</evidence>
<dbReference type="GO" id="GO:0051377">
    <property type="term" value="F:mannose-ethanolamine phosphotransferase activity"/>
    <property type="evidence" value="ECO:0007669"/>
    <property type="project" value="UniProtKB-UniRule"/>
</dbReference>
<dbReference type="FunFam" id="3.40.720.10:FF:000015">
    <property type="entry name" value="GPI ethanolamine phosphate transferase 1"/>
    <property type="match status" value="1"/>
</dbReference>
<dbReference type="GO" id="GO:0071555">
    <property type="term" value="P:cell wall organization"/>
    <property type="evidence" value="ECO:0007669"/>
    <property type="project" value="UniProtKB-KW"/>
</dbReference>